<name>A0A6J5KIZ3_9CAUD</name>
<organism evidence="1">
    <name type="scientific">uncultured Caudovirales phage</name>
    <dbReference type="NCBI Taxonomy" id="2100421"/>
    <lineage>
        <taxon>Viruses</taxon>
        <taxon>Duplodnaviria</taxon>
        <taxon>Heunggongvirae</taxon>
        <taxon>Uroviricota</taxon>
        <taxon>Caudoviricetes</taxon>
        <taxon>Peduoviridae</taxon>
        <taxon>Maltschvirus</taxon>
        <taxon>Maltschvirus maltsch</taxon>
    </lineage>
</organism>
<dbReference type="Gene3D" id="3.40.50.150">
    <property type="entry name" value="Vaccinia Virus protein VP39"/>
    <property type="match status" value="1"/>
</dbReference>
<accession>A0A6J5KIZ3</accession>
<dbReference type="InterPro" id="IPR029063">
    <property type="entry name" value="SAM-dependent_MTases_sf"/>
</dbReference>
<dbReference type="EMBL" id="LR796144">
    <property type="protein sequence ID" value="CAB4121122.1"/>
    <property type="molecule type" value="Genomic_DNA"/>
</dbReference>
<proteinExistence type="predicted"/>
<dbReference type="SUPFAM" id="SSF53335">
    <property type="entry name" value="S-adenosyl-L-methionine-dependent methyltransferases"/>
    <property type="match status" value="1"/>
</dbReference>
<reference evidence="1" key="1">
    <citation type="submission" date="2020-04" db="EMBL/GenBank/DDBJ databases">
        <authorList>
            <person name="Chiriac C."/>
            <person name="Salcher M."/>
            <person name="Ghai R."/>
            <person name="Kavagutti S V."/>
        </authorList>
    </citation>
    <scope>NUCLEOTIDE SEQUENCE</scope>
</reference>
<evidence type="ECO:0008006" key="3">
    <source>
        <dbReference type="Google" id="ProtNLM"/>
    </source>
</evidence>
<gene>
    <name evidence="2" type="ORF">UFOVP154_29</name>
    <name evidence="1" type="ORF">UFOVP8_14</name>
</gene>
<evidence type="ECO:0000313" key="1">
    <source>
        <dbReference type="EMBL" id="CAB4121122.1"/>
    </source>
</evidence>
<sequence length="169" mass="19461">MAELLIGCGNRRDKILSIKGREAWSDLVTLDHMPDCQPDVVHDLEVLPYPFDDNQFTEIHAPCVLEHVGRQGDWRFWFAQWTEFARILNPGGLFFGAVPLPDSVWAWGDPSHTRVITKDQFVFLSQAAYEMVGRSTMSDFRSVYKADFTLIHHENTADQLLFVLQVHKE</sequence>
<dbReference type="EMBL" id="LR798202">
    <property type="protein sequence ID" value="CAB5170489.1"/>
    <property type="molecule type" value="Genomic_DNA"/>
</dbReference>
<evidence type="ECO:0000313" key="2">
    <source>
        <dbReference type="EMBL" id="CAB5170489.1"/>
    </source>
</evidence>
<protein>
    <recommendedName>
        <fullName evidence="3">Methyltransferase type 11 domain-containing protein</fullName>
    </recommendedName>
</protein>